<evidence type="ECO:0000313" key="2">
    <source>
        <dbReference type="Proteomes" id="UP000324738"/>
    </source>
</evidence>
<name>A0A5B0DSI5_9HYPH</name>
<organism evidence="1 2">
    <name type="scientific">Aureimonas fodinaquatilis</name>
    <dbReference type="NCBI Taxonomy" id="2565783"/>
    <lineage>
        <taxon>Bacteria</taxon>
        <taxon>Pseudomonadati</taxon>
        <taxon>Pseudomonadota</taxon>
        <taxon>Alphaproteobacteria</taxon>
        <taxon>Hyphomicrobiales</taxon>
        <taxon>Aurantimonadaceae</taxon>
        <taxon>Aureimonas</taxon>
    </lineage>
</organism>
<proteinExistence type="predicted"/>
<protein>
    <submittedName>
        <fullName evidence="1">DUF2218 domain-containing protein</fullName>
    </submittedName>
</protein>
<dbReference type="InterPro" id="IPR014543">
    <property type="entry name" value="UCP028291"/>
</dbReference>
<evidence type="ECO:0000313" key="1">
    <source>
        <dbReference type="EMBL" id="KAA0969774.1"/>
    </source>
</evidence>
<gene>
    <name evidence="1" type="ORF">FPY71_14770</name>
</gene>
<sequence>MTSSRAHILTAHASRYLQQLCKHWAHKFETEHTPTHARIALPLGVAELEANDASLTITVSATGDADLTTMQQVVQSHVERFAFRETLDFSWQ</sequence>
<comment type="caution">
    <text evidence="1">The sequence shown here is derived from an EMBL/GenBank/DDBJ whole genome shotgun (WGS) entry which is preliminary data.</text>
</comment>
<dbReference type="Proteomes" id="UP000324738">
    <property type="component" value="Unassembled WGS sequence"/>
</dbReference>
<reference evidence="1 2" key="1">
    <citation type="submission" date="2019-08" db="EMBL/GenBank/DDBJ databases">
        <title>Aureimonas fodiniaquatilis sp. nov., isolated from a coal mine wastewater.</title>
        <authorList>
            <person name="Kim W."/>
        </authorList>
    </citation>
    <scope>NUCLEOTIDE SEQUENCE [LARGE SCALE GENOMIC DNA]</scope>
    <source>
        <strain evidence="1 2">CAU 1482</strain>
    </source>
</reference>
<dbReference type="Pfam" id="PF09981">
    <property type="entry name" value="DUF2218"/>
    <property type="match status" value="1"/>
</dbReference>
<accession>A0A5B0DSI5</accession>
<keyword evidence="2" id="KW-1185">Reference proteome</keyword>
<dbReference type="EMBL" id="VTWH01000003">
    <property type="protein sequence ID" value="KAA0969774.1"/>
    <property type="molecule type" value="Genomic_DNA"/>
</dbReference>
<dbReference type="PIRSF" id="PIRSF028291">
    <property type="entry name" value="UCP028291"/>
    <property type="match status" value="1"/>
</dbReference>
<dbReference type="RefSeq" id="WP_149301058.1">
    <property type="nucleotide sequence ID" value="NZ_VTWH01000003.1"/>
</dbReference>
<dbReference type="Gene3D" id="3.30.310.50">
    <property type="entry name" value="Alpha-D-phosphohexomutase, C-terminal domain"/>
    <property type="match status" value="1"/>
</dbReference>
<dbReference type="AlphaFoldDB" id="A0A5B0DSI5"/>
<dbReference type="OrthoDB" id="9806511at2"/>